<dbReference type="AlphaFoldDB" id="A0A9N9DW07"/>
<evidence type="ECO:0000313" key="1">
    <source>
        <dbReference type="EMBL" id="CAG8650066.1"/>
    </source>
</evidence>
<comment type="caution">
    <text evidence="1">The sequence shown here is derived from an EMBL/GenBank/DDBJ whole genome shotgun (WGS) entry which is preliminary data.</text>
</comment>
<reference evidence="1" key="1">
    <citation type="submission" date="2021-06" db="EMBL/GenBank/DDBJ databases">
        <authorList>
            <person name="Kallberg Y."/>
            <person name="Tangrot J."/>
            <person name="Rosling A."/>
        </authorList>
    </citation>
    <scope>NUCLEOTIDE SEQUENCE</scope>
    <source>
        <strain evidence="1">UK204</strain>
    </source>
</reference>
<sequence length="79" mass="8651">MTSNQVGSYHANENVVRTPARVEIVSTVPIHTRSETPGTIKNIRTLCFLTILDKYGYYNLGSLDSISPMALVPDGKNLA</sequence>
<dbReference type="Proteomes" id="UP000789570">
    <property type="component" value="Unassembled WGS sequence"/>
</dbReference>
<accession>A0A9N9DW07</accession>
<gene>
    <name evidence="1" type="ORF">FCALED_LOCUS11018</name>
</gene>
<protein>
    <submittedName>
        <fullName evidence="1">4938_t:CDS:1</fullName>
    </submittedName>
</protein>
<proteinExistence type="predicted"/>
<keyword evidence="2" id="KW-1185">Reference proteome</keyword>
<dbReference type="EMBL" id="CAJVPQ010004373">
    <property type="protein sequence ID" value="CAG8650066.1"/>
    <property type="molecule type" value="Genomic_DNA"/>
</dbReference>
<organism evidence="1 2">
    <name type="scientific">Funneliformis caledonium</name>
    <dbReference type="NCBI Taxonomy" id="1117310"/>
    <lineage>
        <taxon>Eukaryota</taxon>
        <taxon>Fungi</taxon>
        <taxon>Fungi incertae sedis</taxon>
        <taxon>Mucoromycota</taxon>
        <taxon>Glomeromycotina</taxon>
        <taxon>Glomeromycetes</taxon>
        <taxon>Glomerales</taxon>
        <taxon>Glomeraceae</taxon>
        <taxon>Funneliformis</taxon>
    </lineage>
</organism>
<name>A0A9N9DW07_9GLOM</name>
<evidence type="ECO:0000313" key="2">
    <source>
        <dbReference type="Proteomes" id="UP000789570"/>
    </source>
</evidence>